<proteinExistence type="predicted"/>
<keyword evidence="3" id="KW-1185">Reference proteome</keyword>
<reference evidence="3" key="1">
    <citation type="journal article" date="2019" name="Int. J. Syst. Evol. Microbiol.">
        <title>The Global Catalogue of Microorganisms (GCM) 10K type strain sequencing project: providing services to taxonomists for standard genome sequencing and annotation.</title>
        <authorList>
            <consortium name="The Broad Institute Genomics Platform"/>
            <consortium name="The Broad Institute Genome Sequencing Center for Infectious Disease"/>
            <person name="Wu L."/>
            <person name="Ma J."/>
        </authorList>
    </citation>
    <scope>NUCLEOTIDE SEQUENCE [LARGE SCALE GENOMIC DNA]</scope>
    <source>
        <strain evidence="3">KCTC 32255</strain>
    </source>
</reference>
<accession>A0ABW2C1E2</accession>
<dbReference type="PANTHER" id="PTHR43796:SF2">
    <property type="entry name" value="CARBOXYNORSPERMIDINE SYNTHASE"/>
    <property type="match status" value="1"/>
</dbReference>
<evidence type="ECO:0000313" key="2">
    <source>
        <dbReference type="EMBL" id="MFC6869126.1"/>
    </source>
</evidence>
<name>A0ABW2C1E2_9PSEU</name>
<dbReference type="Gene3D" id="3.30.360.10">
    <property type="entry name" value="Dihydrodipicolinate Reductase, domain 2"/>
    <property type="match status" value="1"/>
</dbReference>
<feature type="region of interest" description="Disordered" evidence="1">
    <location>
        <begin position="124"/>
        <end position="151"/>
    </location>
</feature>
<evidence type="ECO:0000256" key="1">
    <source>
        <dbReference type="SAM" id="MobiDB-lite"/>
    </source>
</evidence>
<organism evidence="2 3">
    <name type="scientific">Haloechinothrix salitolerans</name>
    <dbReference type="NCBI Taxonomy" id="926830"/>
    <lineage>
        <taxon>Bacteria</taxon>
        <taxon>Bacillati</taxon>
        <taxon>Actinomycetota</taxon>
        <taxon>Actinomycetes</taxon>
        <taxon>Pseudonocardiales</taxon>
        <taxon>Pseudonocardiaceae</taxon>
        <taxon>Haloechinothrix</taxon>
    </lineage>
</organism>
<feature type="compositionally biased region" description="Basic and acidic residues" evidence="1">
    <location>
        <begin position="128"/>
        <end position="151"/>
    </location>
</feature>
<comment type="caution">
    <text evidence="2">The sequence shown here is derived from an EMBL/GenBank/DDBJ whole genome shotgun (WGS) entry which is preliminary data.</text>
</comment>
<dbReference type="Gene3D" id="3.40.50.720">
    <property type="entry name" value="NAD(P)-binding Rossmann-like Domain"/>
    <property type="match status" value="1"/>
</dbReference>
<dbReference type="Proteomes" id="UP001596337">
    <property type="component" value="Unassembled WGS sequence"/>
</dbReference>
<dbReference type="RefSeq" id="WP_345393443.1">
    <property type="nucleotide sequence ID" value="NZ_BAABLA010000019.1"/>
</dbReference>
<sequence>MLSAAIATTTNYLDICDDWEPTLQMLELDGAARAAGVTAVIGMGASPGSSNLLALLAMNQCDTVDRVYTAWRAGALPSPPMARSRRPMRLSSTGCATALSRSRPGAADGSLTPGAIIARGMTCIPERSFGRPDEGRPAGRPDGEQRDWPPT</sequence>
<gene>
    <name evidence="2" type="ORF">ACFQGD_18435</name>
</gene>
<dbReference type="EMBL" id="JBHSXX010000001">
    <property type="protein sequence ID" value="MFC6869126.1"/>
    <property type="molecule type" value="Genomic_DNA"/>
</dbReference>
<protein>
    <submittedName>
        <fullName evidence="2">Uncharacterized protein</fullName>
    </submittedName>
</protein>
<evidence type="ECO:0000313" key="3">
    <source>
        <dbReference type="Proteomes" id="UP001596337"/>
    </source>
</evidence>
<dbReference type="PANTHER" id="PTHR43796">
    <property type="entry name" value="CARBOXYNORSPERMIDINE SYNTHASE"/>
    <property type="match status" value="1"/>
</dbReference>
<feature type="region of interest" description="Disordered" evidence="1">
    <location>
        <begin position="79"/>
        <end position="112"/>
    </location>
</feature>